<dbReference type="GO" id="GO:0042602">
    <property type="term" value="F:riboflavin reductase (NADPH) activity"/>
    <property type="evidence" value="ECO:0007669"/>
    <property type="project" value="TreeGrafter"/>
</dbReference>
<dbReference type="InterPro" id="IPR016040">
    <property type="entry name" value="NAD(P)-bd_dom"/>
</dbReference>
<evidence type="ECO:0000313" key="3">
    <source>
        <dbReference type="Proteomes" id="UP001367676"/>
    </source>
</evidence>
<evidence type="ECO:0000259" key="1">
    <source>
        <dbReference type="Pfam" id="PF13460"/>
    </source>
</evidence>
<protein>
    <recommendedName>
        <fullName evidence="1">NAD(P)-binding domain-containing protein</fullName>
    </recommendedName>
</protein>
<sequence length="207" mass="22683">MKKIAIFGASGMTGICAVDAALNQGLQVRALLRDPTRLPEKYHSQIEIIQGDVLVQTDVEKTVKGQDGVVVALGTRNDLSPTTDMSEGLKNIVSAMKKENVEKISVCLSAFLFYDPEKVPAMFKDLNADHQRMFDYLKEQGTLKWIAVLPPHIADTPSSPYTVKHDVSPGRVISKRDLGAFLVESLNNPEHYQQVCGLATNVQATSS</sequence>
<proteinExistence type="predicted"/>
<dbReference type="GO" id="GO:0004074">
    <property type="term" value="F:biliverdin reductase [NAD(P)H] activity"/>
    <property type="evidence" value="ECO:0007669"/>
    <property type="project" value="TreeGrafter"/>
</dbReference>
<organism evidence="2 3">
    <name type="scientific">Parthenolecanium corni</name>
    <dbReference type="NCBI Taxonomy" id="536013"/>
    <lineage>
        <taxon>Eukaryota</taxon>
        <taxon>Metazoa</taxon>
        <taxon>Ecdysozoa</taxon>
        <taxon>Arthropoda</taxon>
        <taxon>Hexapoda</taxon>
        <taxon>Insecta</taxon>
        <taxon>Pterygota</taxon>
        <taxon>Neoptera</taxon>
        <taxon>Paraneoptera</taxon>
        <taxon>Hemiptera</taxon>
        <taxon>Sternorrhyncha</taxon>
        <taxon>Coccoidea</taxon>
        <taxon>Coccidae</taxon>
        <taxon>Parthenolecanium</taxon>
    </lineage>
</organism>
<dbReference type="SUPFAM" id="SSF51735">
    <property type="entry name" value="NAD(P)-binding Rossmann-fold domains"/>
    <property type="match status" value="1"/>
</dbReference>
<dbReference type="PANTHER" id="PTHR43355">
    <property type="entry name" value="FLAVIN REDUCTASE (NADPH)"/>
    <property type="match status" value="1"/>
</dbReference>
<keyword evidence="3" id="KW-1185">Reference proteome</keyword>
<accession>A0AAN9Y2Z8</accession>
<dbReference type="AlphaFoldDB" id="A0AAN9Y2Z8"/>
<dbReference type="Gene3D" id="3.40.50.720">
    <property type="entry name" value="NAD(P)-binding Rossmann-like Domain"/>
    <property type="match status" value="1"/>
</dbReference>
<dbReference type="CDD" id="cd05244">
    <property type="entry name" value="BVR-B_like_SDR_a"/>
    <property type="match status" value="1"/>
</dbReference>
<dbReference type="Pfam" id="PF13460">
    <property type="entry name" value="NAD_binding_10"/>
    <property type="match status" value="1"/>
</dbReference>
<comment type="caution">
    <text evidence="2">The sequence shown here is derived from an EMBL/GenBank/DDBJ whole genome shotgun (WGS) entry which is preliminary data.</text>
</comment>
<name>A0AAN9Y2Z8_9HEMI</name>
<dbReference type="Proteomes" id="UP001367676">
    <property type="component" value="Unassembled WGS sequence"/>
</dbReference>
<evidence type="ECO:0000313" key="2">
    <source>
        <dbReference type="EMBL" id="KAK7586101.1"/>
    </source>
</evidence>
<reference evidence="2 3" key="1">
    <citation type="submission" date="2024-03" db="EMBL/GenBank/DDBJ databases">
        <title>Adaptation during the transition from Ophiocordyceps entomopathogen to insect associate is accompanied by gene loss and intensified selection.</title>
        <authorList>
            <person name="Ward C.M."/>
            <person name="Onetto C.A."/>
            <person name="Borneman A.R."/>
        </authorList>
    </citation>
    <scope>NUCLEOTIDE SEQUENCE [LARGE SCALE GENOMIC DNA]</scope>
    <source>
        <strain evidence="2">AWRI1</strain>
        <tissue evidence="2">Single Adult Female</tissue>
    </source>
</reference>
<dbReference type="InterPro" id="IPR036291">
    <property type="entry name" value="NAD(P)-bd_dom_sf"/>
</dbReference>
<dbReference type="PANTHER" id="PTHR43355:SF2">
    <property type="entry name" value="FLAVIN REDUCTASE (NADPH)"/>
    <property type="match status" value="1"/>
</dbReference>
<dbReference type="InterPro" id="IPR051606">
    <property type="entry name" value="Polyketide_Oxido-like"/>
</dbReference>
<dbReference type="EMBL" id="JBBCAQ010000027">
    <property type="protein sequence ID" value="KAK7586101.1"/>
    <property type="molecule type" value="Genomic_DNA"/>
</dbReference>
<feature type="domain" description="NAD(P)-binding" evidence="1">
    <location>
        <begin position="8"/>
        <end position="189"/>
    </location>
</feature>
<gene>
    <name evidence="2" type="ORF">V9T40_003977</name>
</gene>